<dbReference type="RefSeq" id="WP_146394720.1">
    <property type="nucleotide sequence ID" value="NZ_SJPJ01000001.1"/>
</dbReference>
<name>A0A5C5YWV0_9BACT</name>
<reference evidence="1 2" key="1">
    <citation type="submission" date="2019-02" db="EMBL/GenBank/DDBJ databases">
        <title>Deep-cultivation of Planctomycetes and their phenomic and genomic characterization uncovers novel biology.</title>
        <authorList>
            <person name="Wiegand S."/>
            <person name="Jogler M."/>
            <person name="Boedeker C."/>
            <person name="Pinto D."/>
            <person name="Vollmers J."/>
            <person name="Rivas-Marin E."/>
            <person name="Kohn T."/>
            <person name="Peeters S.H."/>
            <person name="Heuer A."/>
            <person name="Rast P."/>
            <person name="Oberbeckmann S."/>
            <person name="Bunk B."/>
            <person name="Jeske O."/>
            <person name="Meyerdierks A."/>
            <person name="Storesund J.E."/>
            <person name="Kallscheuer N."/>
            <person name="Luecker S."/>
            <person name="Lage O.M."/>
            <person name="Pohl T."/>
            <person name="Merkel B.J."/>
            <person name="Hornburger P."/>
            <person name="Mueller R.-W."/>
            <person name="Bruemmer F."/>
            <person name="Labrenz M."/>
            <person name="Spormann A.M."/>
            <person name="Op Den Camp H."/>
            <person name="Overmann J."/>
            <person name="Amann R."/>
            <person name="Jetten M.S.M."/>
            <person name="Mascher T."/>
            <person name="Medema M.H."/>
            <person name="Devos D.P."/>
            <person name="Kaster A.-K."/>
            <person name="Ovreas L."/>
            <person name="Rohde M."/>
            <person name="Galperin M.Y."/>
            <person name="Jogler C."/>
        </authorList>
    </citation>
    <scope>NUCLEOTIDE SEQUENCE [LARGE SCALE GENOMIC DNA]</scope>
    <source>
        <strain evidence="1 2">CA13</strain>
    </source>
</reference>
<evidence type="ECO:0000313" key="1">
    <source>
        <dbReference type="EMBL" id="TWT79518.1"/>
    </source>
</evidence>
<gene>
    <name evidence="1" type="ORF">CA13_09220</name>
</gene>
<sequence length="150" mass="16777">MPSELPQHYIGQLEIRDDGVQVLHRTNWTAIAETNPDLVEPPPRMARNPATGKPMLLQPHMLPRDYRVVQLGDEFIGSFEWSFYEYDTVADDDLGVVLVSAAQGHEDAIRSMAVRFAATMNAQFTIDHSLVLGKRCENVAEPRDAPESSS</sequence>
<dbReference type="EMBL" id="SJPJ01000001">
    <property type="protein sequence ID" value="TWT79518.1"/>
    <property type="molecule type" value="Genomic_DNA"/>
</dbReference>
<dbReference type="AlphaFoldDB" id="A0A5C5YWV0"/>
<organism evidence="1 2">
    <name type="scientific">Novipirellula herctigrandis</name>
    <dbReference type="NCBI Taxonomy" id="2527986"/>
    <lineage>
        <taxon>Bacteria</taxon>
        <taxon>Pseudomonadati</taxon>
        <taxon>Planctomycetota</taxon>
        <taxon>Planctomycetia</taxon>
        <taxon>Pirellulales</taxon>
        <taxon>Pirellulaceae</taxon>
        <taxon>Novipirellula</taxon>
    </lineage>
</organism>
<dbReference type="Proteomes" id="UP000315010">
    <property type="component" value="Unassembled WGS sequence"/>
</dbReference>
<comment type="caution">
    <text evidence="1">The sequence shown here is derived from an EMBL/GenBank/DDBJ whole genome shotgun (WGS) entry which is preliminary data.</text>
</comment>
<proteinExistence type="predicted"/>
<accession>A0A5C5YWV0</accession>
<dbReference type="OrthoDB" id="9949660at2"/>
<evidence type="ECO:0000313" key="2">
    <source>
        <dbReference type="Proteomes" id="UP000315010"/>
    </source>
</evidence>
<protein>
    <submittedName>
        <fullName evidence="1">Uncharacterized protein</fullName>
    </submittedName>
</protein>
<keyword evidence="2" id="KW-1185">Reference proteome</keyword>